<evidence type="ECO:0000313" key="3">
    <source>
        <dbReference type="EMBL" id="SHM30209.1"/>
    </source>
</evidence>
<feature type="transmembrane region" description="Helical" evidence="2">
    <location>
        <begin position="391"/>
        <end position="418"/>
    </location>
</feature>
<feature type="transmembrane region" description="Helical" evidence="2">
    <location>
        <begin position="112"/>
        <end position="131"/>
    </location>
</feature>
<keyword evidence="2" id="KW-0812">Transmembrane</keyword>
<protein>
    <recommendedName>
        <fullName evidence="5">O-Antigen ligase</fullName>
    </recommendedName>
</protein>
<gene>
    <name evidence="3" type="ORF">SAMN05444398_11343</name>
</gene>
<keyword evidence="4" id="KW-1185">Reference proteome</keyword>
<dbReference type="STRING" id="337701.SAMN05444398_11343"/>
<evidence type="ECO:0000256" key="2">
    <source>
        <dbReference type="SAM" id="Phobius"/>
    </source>
</evidence>
<keyword evidence="2" id="KW-1133">Transmembrane helix</keyword>
<feature type="transmembrane region" description="Helical" evidence="2">
    <location>
        <begin position="151"/>
        <end position="168"/>
    </location>
</feature>
<sequence>MPSTFAYLALFLWPLVVIALFRKRPLDEALAWSIIGGYMLLPQVSAFDLPLLPAWNKDLVPSLFAAIMCFALVLADKQHRPPTASRANAAHPRRPANNQRQINPFDVKRGKVLFWALLILLFGSPFITGLSNTEPVIHGIRSVAGMRIYDSFSMNLDLLVGLAPFFLARRFLATPESHVVLLRVLVIACLGYSILALWELRMSPRLNRDVYGFFAHSWSQHIRYGGYRPILFLYHGIWVAILFSLGTIAAAALWRHYLADRKAGSWFLATLWLFGVTVLCKSVGAIVIAVVLLLLVLLCSTRVQMLTAAAIATAVLIYPTLRGADVIPTEQVLSFFSRIDPVRAGTLEYRFEGEDMLLERANEKPLAGWGSWGRNRVNNDWGGNATATDGYWVIVIGVYGWLGYIAQFSLLGGAIILLTMNRRRLNLSHASVGLCVVMAAALTDLIPNATISPVVWLIAGALMGRYQTATATAKQTDPAMSKAGTEMRPAKGHASKPRDSEPQDYPVHIRRPREG</sequence>
<evidence type="ECO:0008006" key="5">
    <source>
        <dbReference type="Google" id="ProtNLM"/>
    </source>
</evidence>
<proteinExistence type="predicted"/>
<reference evidence="3 4" key="1">
    <citation type="submission" date="2016-11" db="EMBL/GenBank/DDBJ databases">
        <authorList>
            <person name="Jaros S."/>
            <person name="Januszkiewicz K."/>
            <person name="Wedrychowicz H."/>
        </authorList>
    </citation>
    <scope>NUCLEOTIDE SEQUENCE [LARGE SCALE GENOMIC DNA]</scope>
    <source>
        <strain evidence="3 4">DSM 29589</strain>
    </source>
</reference>
<feature type="region of interest" description="Disordered" evidence="1">
    <location>
        <begin position="473"/>
        <end position="515"/>
    </location>
</feature>
<feature type="transmembrane region" description="Helical" evidence="2">
    <location>
        <begin position="180"/>
        <end position="198"/>
    </location>
</feature>
<feature type="transmembrane region" description="Helical" evidence="2">
    <location>
        <begin position="232"/>
        <end position="254"/>
    </location>
</feature>
<evidence type="ECO:0000313" key="4">
    <source>
        <dbReference type="Proteomes" id="UP000183974"/>
    </source>
</evidence>
<organism evidence="3 4">
    <name type="scientific">Roseovarius pacificus</name>
    <dbReference type="NCBI Taxonomy" id="337701"/>
    <lineage>
        <taxon>Bacteria</taxon>
        <taxon>Pseudomonadati</taxon>
        <taxon>Pseudomonadota</taxon>
        <taxon>Alphaproteobacteria</taxon>
        <taxon>Rhodobacterales</taxon>
        <taxon>Roseobacteraceae</taxon>
        <taxon>Roseovarius</taxon>
    </lineage>
</organism>
<dbReference type="OrthoDB" id="7595044at2"/>
<feature type="transmembrane region" description="Helical" evidence="2">
    <location>
        <begin position="6"/>
        <end position="22"/>
    </location>
</feature>
<evidence type="ECO:0000256" key="1">
    <source>
        <dbReference type="SAM" id="MobiDB-lite"/>
    </source>
</evidence>
<dbReference type="RefSeq" id="WP_073036472.1">
    <property type="nucleotide sequence ID" value="NZ_FRBR01000013.1"/>
</dbReference>
<name>A0A1M7HP59_9RHOB</name>
<dbReference type="EMBL" id="FRBR01000013">
    <property type="protein sequence ID" value="SHM30209.1"/>
    <property type="molecule type" value="Genomic_DNA"/>
</dbReference>
<dbReference type="Proteomes" id="UP000183974">
    <property type="component" value="Unassembled WGS sequence"/>
</dbReference>
<accession>A0A1M7HP59</accession>
<feature type="transmembrane region" description="Helical" evidence="2">
    <location>
        <begin position="266"/>
        <end position="298"/>
    </location>
</feature>
<feature type="transmembrane region" description="Helical" evidence="2">
    <location>
        <begin position="29"/>
        <end position="47"/>
    </location>
</feature>
<dbReference type="AlphaFoldDB" id="A0A1M7HP59"/>
<keyword evidence="2" id="KW-0472">Membrane</keyword>